<keyword evidence="3" id="KW-1185">Reference proteome</keyword>
<accession>B4D7H9</accession>
<evidence type="ECO:0000313" key="3">
    <source>
        <dbReference type="Proteomes" id="UP000005824"/>
    </source>
</evidence>
<evidence type="ECO:0000313" key="2">
    <source>
        <dbReference type="EMBL" id="EDY17596.1"/>
    </source>
</evidence>
<proteinExistence type="predicted"/>
<sequence length="68" mass="7613">MRDKGVSRRYTGPSFVEKREIVAKVAEIAFRWENGITTKATAGQGKGLKSSDVYENGIGSQRRNRQPK</sequence>
<reference evidence="2 3" key="1">
    <citation type="journal article" date="2011" name="J. Bacteriol.">
        <title>Genome sequence of Chthoniobacter flavus Ellin428, an aerobic heterotrophic soil bacterium.</title>
        <authorList>
            <person name="Kant R."/>
            <person name="van Passel M.W."/>
            <person name="Palva A."/>
            <person name="Lucas S."/>
            <person name="Lapidus A."/>
            <person name="Glavina Del Rio T."/>
            <person name="Dalin E."/>
            <person name="Tice H."/>
            <person name="Bruce D."/>
            <person name="Goodwin L."/>
            <person name="Pitluck S."/>
            <person name="Larimer F.W."/>
            <person name="Land M.L."/>
            <person name="Hauser L."/>
            <person name="Sangwan P."/>
            <person name="de Vos W.M."/>
            <person name="Janssen P.H."/>
            <person name="Smidt H."/>
        </authorList>
    </citation>
    <scope>NUCLEOTIDE SEQUENCE [LARGE SCALE GENOMIC DNA]</scope>
    <source>
        <strain evidence="2 3">Ellin428</strain>
    </source>
</reference>
<dbReference type="RefSeq" id="WP_006982215.1">
    <property type="nucleotide sequence ID" value="NZ_ABVL01000018.1"/>
</dbReference>
<dbReference type="AlphaFoldDB" id="B4D7H9"/>
<protein>
    <submittedName>
        <fullName evidence="2">Uncharacterized protein</fullName>
    </submittedName>
</protein>
<evidence type="ECO:0000256" key="1">
    <source>
        <dbReference type="SAM" id="MobiDB-lite"/>
    </source>
</evidence>
<dbReference type="EMBL" id="ABVL01000018">
    <property type="protein sequence ID" value="EDY17596.1"/>
    <property type="molecule type" value="Genomic_DNA"/>
</dbReference>
<feature type="region of interest" description="Disordered" evidence="1">
    <location>
        <begin position="39"/>
        <end position="68"/>
    </location>
</feature>
<dbReference type="InParanoid" id="B4D7H9"/>
<organism evidence="2 3">
    <name type="scientific">Chthoniobacter flavus Ellin428</name>
    <dbReference type="NCBI Taxonomy" id="497964"/>
    <lineage>
        <taxon>Bacteria</taxon>
        <taxon>Pseudomonadati</taxon>
        <taxon>Verrucomicrobiota</taxon>
        <taxon>Spartobacteria</taxon>
        <taxon>Chthoniobacterales</taxon>
        <taxon>Chthoniobacteraceae</taxon>
        <taxon>Chthoniobacter</taxon>
    </lineage>
</organism>
<name>B4D7H9_9BACT</name>
<dbReference type="Proteomes" id="UP000005824">
    <property type="component" value="Unassembled WGS sequence"/>
</dbReference>
<comment type="caution">
    <text evidence="2">The sequence shown here is derived from an EMBL/GenBank/DDBJ whole genome shotgun (WGS) entry which is preliminary data.</text>
</comment>
<gene>
    <name evidence="2" type="ORF">CfE428DRAFT_4894</name>
</gene>